<dbReference type="PANTHER" id="PTHR43575:SF1">
    <property type="entry name" value="PROTEIN ABCI7, CHLOROPLASTIC"/>
    <property type="match status" value="1"/>
</dbReference>
<dbReference type="PANTHER" id="PTHR43575">
    <property type="entry name" value="PROTEIN ABCI7, CHLOROPLASTIC"/>
    <property type="match status" value="1"/>
</dbReference>
<evidence type="ECO:0000313" key="2">
    <source>
        <dbReference type="EMBL" id="MDI2090396.1"/>
    </source>
</evidence>
<dbReference type="Proteomes" id="UP001431634">
    <property type="component" value="Unassembled WGS sequence"/>
</dbReference>
<comment type="caution">
    <text evidence="2">The sequence shown here is derived from an EMBL/GenBank/DDBJ whole genome shotgun (WGS) entry which is preliminary data.</text>
</comment>
<dbReference type="NCBIfam" id="TIGR01981">
    <property type="entry name" value="sufD"/>
    <property type="match status" value="1"/>
</dbReference>
<dbReference type="RefSeq" id="WP_281447538.1">
    <property type="nucleotide sequence ID" value="NZ_JASBAO010000001.1"/>
</dbReference>
<sequence length="427" mass="47343">MNKGSQHNKDLKGLEGLLSQVTGKVTNIQQQKAIAFLTSNGLPTRKTEVWKYTDLKWINQYSFTQPQSVSDEQVKIWLAKNIFSSDELAKLPRLVTVNGKIYTEFSTLLNHPSFDIQKDTGLYGNLACPDRDVMTALNYAMGGQAVQLKIAKGQQGGTILLINLGYATDGETIAFHPRFQVVLDDHAQLSIVEFNVGSGIYFTNPVCEFIVGPHADLQYNKLVNSSLQSYICSNAYISLADHAKYRQFLMTKGAAFSRQEVYLSLKGEWSDAAFHAVQTLSGKQHADITALVSHLAPHCRSEQNVKNILSDRSHGVFQGKVYVDQHAQKTDAQQQNQALLLSDQSEINTKPELEIYADDVKCSHGATVGALDQEQLFFLMSRGIPHDQARQILINAFIAAAVDVVEDPIAKTLLKEQLGVEIVEDIT</sequence>
<gene>
    <name evidence="2" type="primary">sufD</name>
    <name evidence="2" type="ORF">QJV27_03210</name>
</gene>
<dbReference type="InterPro" id="IPR000825">
    <property type="entry name" value="SUF_FeS_clus_asmbl_SufBD_core"/>
</dbReference>
<proteinExistence type="predicted"/>
<accession>A0ABT6PZV1</accession>
<dbReference type="SUPFAM" id="SSF101960">
    <property type="entry name" value="Stabilizer of iron transporter SufD"/>
    <property type="match status" value="1"/>
</dbReference>
<name>A0ABT6PZV1_9PROT</name>
<organism evidence="2 3">
    <name type="scientific">Commensalibacter oyaizuii</name>
    <dbReference type="NCBI Taxonomy" id="3043873"/>
    <lineage>
        <taxon>Bacteria</taxon>
        <taxon>Pseudomonadati</taxon>
        <taxon>Pseudomonadota</taxon>
        <taxon>Alphaproteobacteria</taxon>
        <taxon>Acetobacterales</taxon>
        <taxon>Acetobacteraceae</taxon>
    </lineage>
</organism>
<dbReference type="InterPro" id="IPR011542">
    <property type="entry name" value="SUF_FeS_clus_asmbl_SufD"/>
</dbReference>
<dbReference type="EMBL" id="JASBAO010000001">
    <property type="protein sequence ID" value="MDI2090396.1"/>
    <property type="molecule type" value="Genomic_DNA"/>
</dbReference>
<evidence type="ECO:0000259" key="1">
    <source>
        <dbReference type="Pfam" id="PF01458"/>
    </source>
</evidence>
<evidence type="ECO:0000313" key="3">
    <source>
        <dbReference type="Proteomes" id="UP001431634"/>
    </source>
</evidence>
<feature type="domain" description="SUF system FeS cluster assembly SufBD core" evidence="1">
    <location>
        <begin position="169"/>
        <end position="397"/>
    </location>
</feature>
<keyword evidence="3" id="KW-1185">Reference proteome</keyword>
<dbReference type="InterPro" id="IPR037284">
    <property type="entry name" value="SUF_FeS_clus_asmbl_SufBD_sf"/>
</dbReference>
<dbReference type="InterPro" id="IPR055346">
    <property type="entry name" value="Fe-S_cluster_assembly_SufBD"/>
</dbReference>
<reference evidence="2" key="1">
    <citation type="submission" date="2023-05" db="EMBL/GenBank/DDBJ databases">
        <title>Whole genome sequence of Commensalibacter sp.</title>
        <authorList>
            <person name="Charoenyingcharoen P."/>
            <person name="Yukphan P."/>
        </authorList>
    </citation>
    <scope>NUCLEOTIDE SEQUENCE</scope>
    <source>
        <strain evidence="2">TBRC 16381</strain>
    </source>
</reference>
<protein>
    <submittedName>
        <fullName evidence="2">Fe-S cluster assembly protein SufD</fullName>
    </submittedName>
</protein>
<dbReference type="Pfam" id="PF01458">
    <property type="entry name" value="SUFBD_core"/>
    <property type="match status" value="1"/>
</dbReference>